<protein>
    <submittedName>
        <fullName evidence="2">Uncharacterized protein</fullName>
    </submittedName>
</protein>
<evidence type="ECO:0000313" key="3">
    <source>
        <dbReference type="Proteomes" id="UP000000305"/>
    </source>
</evidence>
<reference evidence="2 3" key="1">
    <citation type="journal article" date="2011" name="Science">
        <title>The ecoresponsive genome of Daphnia pulex.</title>
        <authorList>
            <person name="Colbourne J.K."/>
            <person name="Pfrender M.E."/>
            <person name="Gilbert D."/>
            <person name="Thomas W.K."/>
            <person name="Tucker A."/>
            <person name="Oakley T.H."/>
            <person name="Tokishita S."/>
            <person name="Aerts A."/>
            <person name="Arnold G.J."/>
            <person name="Basu M.K."/>
            <person name="Bauer D.J."/>
            <person name="Caceres C.E."/>
            <person name="Carmel L."/>
            <person name="Casola C."/>
            <person name="Choi J.H."/>
            <person name="Detter J.C."/>
            <person name="Dong Q."/>
            <person name="Dusheyko S."/>
            <person name="Eads B.D."/>
            <person name="Frohlich T."/>
            <person name="Geiler-Samerotte K.A."/>
            <person name="Gerlach D."/>
            <person name="Hatcher P."/>
            <person name="Jogdeo S."/>
            <person name="Krijgsveld J."/>
            <person name="Kriventseva E.V."/>
            <person name="Kultz D."/>
            <person name="Laforsch C."/>
            <person name="Lindquist E."/>
            <person name="Lopez J."/>
            <person name="Manak J.R."/>
            <person name="Muller J."/>
            <person name="Pangilinan J."/>
            <person name="Patwardhan R.P."/>
            <person name="Pitluck S."/>
            <person name="Pritham E.J."/>
            <person name="Rechtsteiner A."/>
            <person name="Rho M."/>
            <person name="Rogozin I.B."/>
            <person name="Sakarya O."/>
            <person name="Salamov A."/>
            <person name="Schaack S."/>
            <person name="Shapiro H."/>
            <person name="Shiga Y."/>
            <person name="Skalitzky C."/>
            <person name="Smith Z."/>
            <person name="Souvorov A."/>
            <person name="Sung W."/>
            <person name="Tang Z."/>
            <person name="Tsuchiya D."/>
            <person name="Tu H."/>
            <person name="Vos H."/>
            <person name="Wang M."/>
            <person name="Wolf Y.I."/>
            <person name="Yamagata H."/>
            <person name="Yamada T."/>
            <person name="Ye Y."/>
            <person name="Shaw J.R."/>
            <person name="Andrews J."/>
            <person name="Crease T.J."/>
            <person name="Tang H."/>
            <person name="Lucas S.M."/>
            <person name="Robertson H.M."/>
            <person name="Bork P."/>
            <person name="Koonin E.V."/>
            <person name="Zdobnov E.M."/>
            <person name="Grigoriev I.V."/>
            <person name="Lynch M."/>
            <person name="Boore J.L."/>
        </authorList>
    </citation>
    <scope>NUCLEOTIDE SEQUENCE [LARGE SCALE GENOMIC DNA]</scope>
</reference>
<feature type="compositionally biased region" description="Low complexity" evidence="1">
    <location>
        <begin position="224"/>
        <end position="235"/>
    </location>
</feature>
<name>E9G2I7_DAPPU</name>
<gene>
    <name evidence="2" type="ORF">DAPPUDRAFT_98167</name>
</gene>
<proteinExistence type="predicted"/>
<keyword evidence="3" id="KW-1185">Reference proteome</keyword>
<dbReference type="PhylomeDB" id="E9G2I7"/>
<dbReference type="Proteomes" id="UP000000305">
    <property type="component" value="Unassembled WGS sequence"/>
</dbReference>
<dbReference type="PANTHER" id="PTHR23263">
    <property type="entry name" value="SMALL PROLINE-RICH PROTEIN"/>
    <property type="match status" value="1"/>
</dbReference>
<dbReference type="PANTHER" id="PTHR23263:SF124">
    <property type="entry name" value="SMALL PROLINE-RICH PROTEIN 3"/>
    <property type="match status" value="1"/>
</dbReference>
<feature type="compositionally biased region" description="Polar residues" evidence="1">
    <location>
        <begin position="236"/>
        <end position="249"/>
    </location>
</feature>
<dbReference type="EMBL" id="GL732530">
    <property type="protein sequence ID" value="EFX86259.1"/>
    <property type="molecule type" value="Genomic_DNA"/>
</dbReference>
<evidence type="ECO:0000313" key="2">
    <source>
        <dbReference type="EMBL" id="EFX86259.1"/>
    </source>
</evidence>
<dbReference type="KEGG" id="dpx:DAPPUDRAFT_98167"/>
<organism evidence="2 3">
    <name type="scientific">Daphnia pulex</name>
    <name type="common">Water flea</name>
    <dbReference type="NCBI Taxonomy" id="6669"/>
    <lineage>
        <taxon>Eukaryota</taxon>
        <taxon>Metazoa</taxon>
        <taxon>Ecdysozoa</taxon>
        <taxon>Arthropoda</taxon>
        <taxon>Crustacea</taxon>
        <taxon>Branchiopoda</taxon>
        <taxon>Diplostraca</taxon>
        <taxon>Cladocera</taxon>
        <taxon>Anomopoda</taxon>
        <taxon>Daphniidae</taxon>
        <taxon>Daphnia</taxon>
    </lineage>
</organism>
<feature type="region of interest" description="Disordered" evidence="1">
    <location>
        <begin position="222"/>
        <end position="249"/>
    </location>
</feature>
<dbReference type="OrthoDB" id="6404952at2759"/>
<evidence type="ECO:0000256" key="1">
    <source>
        <dbReference type="SAM" id="MobiDB-lite"/>
    </source>
</evidence>
<dbReference type="AlphaFoldDB" id="E9G2I7"/>
<accession>E9G2I7</accession>
<dbReference type="InParanoid" id="E9G2I7"/>
<dbReference type="HOGENOM" id="CLU_1278787_0_0_1"/>
<sequence length="249" mass="28575">MTMHSALSYYTEAPKYYSVLSYLLHRLHYSVPSCFSKAPADYFTKTVECYIEAVKYYSAPIYTTKTEAAKYYAVPTHYTEAALSCYVEQKYYTDAPVHYTTTYVKPRPPSCYTEALADNYTKTVEYYTEAVKYFSAPSYSTRTEAAGGQLTFATSTYYADAPKVLRLKELRDKRDPSYITKAPEYYTTEYTVPAYYTEIPKYYTTTNAARSTTLRLQLISIPKRSSTTPNRSSTTLPCTQPQLRRLSTT</sequence>